<dbReference type="VEuPathDB" id="FungiDB:P175DRAFT_0439233"/>
<dbReference type="InterPro" id="IPR013083">
    <property type="entry name" value="Znf_RING/FYVE/PHD"/>
</dbReference>
<evidence type="ECO:0000313" key="5">
    <source>
        <dbReference type="EMBL" id="KKK23329.1"/>
    </source>
</evidence>
<dbReference type="PANTHER" id="PTHR15696">
    <property type="entry name" value="SMG-7 SUPPRESSOR WITH MORPHOLOGICAL EFFECT ON GENITALIA PROTEIN 7"/>
    <property type="match status" value="1"/>
</dbReference>
<keyword evidence="1" id="KW-0479">Metal-binding</keyword>
<name>A0A0F8UUV3_9EURO</name>
<feature type="compositionally biased region" description="Polar residues" evidence="3">
    <location>
        <begin position="35"/>
        <end position="60"/>
    </location>
</feature>
<dbReference type="VEuPathDB" id="FungiDB:P175DRAFT_0256768"/>
<dbReference type="InterPro" id="IPR011990">
    <property type="entry name" value="TPR-like_helical_dom_sf"/>
</dbReference>
<dbReference type="Gene3D" id="3.30.40.10">
    <property type="entry name" value="Zinc/RING finger domain, C3HC4 (zinc finger)"/>
    <property type="match status" value="1"/>
</dbReference>
<dbReference type="GO" id="GO:0008270">
    <property type="term" value="F:zinc ion binding"/>
    <property type="evidence" value="ECO:0007669"/>
    <property type="project" value="UniProtKB-KW"/>
</dbReference>
<dbReference type="GO" id="GO:0005737">
    <property type="term" value="C:cytoplasm"/>
    <property type="evidence" value="ECO:0007669"/>
    <property type="project" value="UniProtKB-ARBA"/>
</dbReference>
<evidence type="ECO:0000256" key="2">
    <source>
        <dbReference type="RuleBase" id="RU369098"/>
    </source>
</evidence>
<dbReference type="Pfam" id="PF13920">
    <property type="entry name" value="zf-C3HC4_3"/>
    <property type="match status" value="1"/>
</dbReference>
<feature type="region of interest" description="Disordered" evidence="3">
    <location>
        <begin position="623"/>
        <end position="647"/>
    </location>
</feature>
<feature type="compositionally biased region" description="Polar residues" evidence="3">
    <location>
        <begin position="237"/>
        <end position="258"/>
    </location>
</feature>
<dbReference type="EMBL" id="JYKN01000711">
    <property type="protein sequence ID" value="KKK23329.1"/>
    <property type="molecule type" value="Genomic_DNA"/>
</dbReference>
<dbReference type="Proteomes" id="UP000034947">
    <property type="component" value="Unassembled WGS sequence"/>
</dbReference>
<proteinExistence type="predicted"/>
<dbReference type="Pfam" id="PF10373">
    <property type="entry name" value="EST1_DNA_bind"/>
    <property type="match status" value="1"/>
</dbReference>
<feature type="region of interest" description="Disordered" evidence="3">
    <location>
        <begin position="526"/>
        <end position="602"/>
    </location>
</feature>
<dbReference type="PANTHER" id="PTHR15696:SF0">
    <property type="entry name" value="TELOMERASE-BINDING PROTEIN EST1A"/>
    <property type="match status" value="1"/>
</dbReference>
<dbReference type="GO" id="GO:0005697">
    <property type="term" value="C:telomerase holoenzyme complex"/>
    <property type="evidence" value="ECO:0007669"/>
    <property type="project" value="TreeGrafter"/>
</dbReference>
<keyword evidence="1" id="KW-0862">Zinc</keyword>
<evidence type="ECO:0000259" key="4">
    <source>
        <dbReference type="PROSITE" id="PS50089"/>
    </source>
</evidence>
<keyword evidence="2" id="KW-0866">Nonsense-mediated mRNA decay</keyword>
<dbReference type="InterPro" id="IPR001841">
    <property type="entry name" value="Znf_RING"/>
</dbReference>
<feature type="compositionally biased region" description="Low complexity" evidence="3">
    <location>
        <begin position="265"/>
        <end position="288"/>
    </location>
</feature>
<protein>
    <recommendedName>
        <fullName evidence="2">Nonsense-mediated mRNA decay factor</fullName>
    </recommendedName>
</protein>
<organism evidence="5 6">
    <name type="scientific">Aspergillus ochraceoroseus</name>
    <dbReference type="NCBI Taxonomy" id="138278"/>
    <lineage>
        <taxon>Eukaryota</taxon>
        <taxon>Fungi</taxon>
        <taxon>Dikarya</taxon>
        <taxon>Ascomycota</taxon>
        <taxon>Pezizomycotina</taxon>
        <taxon>Eurotiomycetes</taxon>
        <taxon>Eurotiomycetidae</taxon>
        <taxon>Eurotiales</taxon>
        <taxon>Aspergillaceae</taxon>
        <taxon>Aspergillus</taxon>
        <taxon>Aspergillus subgen. Nidulantes</taxon>
    </lineage>
</organism>
<feature type="compositionally biased region" description="Polar residues" evidence="3">
    <location>
        <begin position="296"/>
        <end position="307"/>
    </location>
</feature>
<reference evidence="5 6" key="1">
    <citation type="submission" date="2015-02" db="EMBL/GenBank/DDBJ databases">
        <title>Draft Genome Sequences of Two Closely-Related Aflatoxigenic Aspergillus Species Obtained from the Cote d'Ivoire.</title>
        <authorList>
            <person name="Moore G.G."/>
            <person name="Beltz S.B."/>
            <person name="Mack B.M."/>
        </authorList>
    </citation>
    <scope>NUCLEOTIDE SEQUENCE [LARGE SCALE GENOMIC DNA]</scope>
    <source>
        <strain evidence="5 6">SRRC1432</strain>
    </source>
</reference>
<dbReference type="GO" id="GO:0000184">
    <property type="term" value="P:nuclear-transcribed mRNA catabolic process, nonsense-mediated decay"/>
    <property type="evidence" value="ECO:0007669"/>
    <property type="project" value="UniProtKB-KW"/>
</dbReference>
<evidence type="ECO:0000313" key="6">
    <source>
        <dbReference type="Proteomes" id="UP000034947"/>
    </source>
</evidence>
<comment type="subcellular location">
    <subcellularLocation>
        <location evidence="2">Nucleus</location>
    </subcellularLocation>
</comment>
<dbReference type="FunFam" id="1.25.40.10:FF:000202">
    <property type="entry name" value="Unplaced genomic scaffold supercont1.7, whole genome shotgun sequence"/>
    <property type="match status" value="1"/>
</dbReference>
<evidence type="ECO:0000256" key="1">
    <source>
        <dbReference type="PROSITE-ProRule" id="PRU00175"/>
    </source>
</evidence>
<dbReference type="InterPro" id="IPR045153">
    <property type="entry name" value="Est1/Ebs1-like"/>
</dbReference>
<feature type="region of interest" description="Disordered" evidence="3">
    <location>
        <begin position="1"/>
        <end position="60"/>
    </location>
</feature>
<dbReference type="SUPFAM" id="SSF57850">
    <property type="entry name" value="RING/U-box"/>
    <property type="match status" value="1"/>
</dbReference>
<feature type="region of interest" description="Disordered" evidence="3">
    <location>
        <begin position="711"/>
        <end position="740"/>
    </location>
</feature>
<gene>
    <name evidence="5" type="ORF">AOCH_004136</name>
</gene>
<feature type="compositionally biased region" description="Basic and acidic residues" evidence="3">
    <location>
        <begin position="532"/>
        <end position="546"/>
    </location>
</feature>
<keyword evidence="1" id="KW-0863">Zinc-finger</keyword>
<feature type="compositionally biased region" description="Basic and acidic residues" evidence="3">
    <location>
        <begin position="367"/>
        <end position="383"/>
    </location>
</feature>
<dbReference type="OrthoDB" id="2017974at2759"/>
<dbReference type="PROSITE" id="PS50089">
    <property type="entry name" value="ZF_RING_2"/>
    <property type="match status" value="1"/>
</dbReference>
<accession>A0A0F8UUV3</accession>
<comment type="function">
    <text evidence="2">Plays a role in nonsense-mediated mRNA decay.</text>
</comment>
<feature type="compositionally biased region" description="Polar residues" evidence="3">
    <location>
        <begin position="574"/>
        <end position="589"/>
    </location>
</feature>
<dbReference type="InterPro" id="IPR018834">
    <property type="entry name" value="DNA/RNA-bd_Est1-type"/>
</dbReference>
<feature type="domain" description="RING-type" evidence="4">
    <location>
        <begin position="391"/>
        <end position="437"/>
    </location>
</feature>
<feature type="compositionally biased region" description="Polar residues" evidence="3">
    <location>
        <begin position="1"/>
        <end position="11"/>
    </location>
</feature>
<feature type="compositionally biased region" description="Polar residues" evidence="3">
    <location>
        <begin position="209"/>
        <end position="224"/>
    </location>
</feature>
<evidence type="ECO:0000256" key="3">
    <source>
        <dbReference type="SAM" id="MobiDB-lite"/>
    </source>
</evidence>
<dbReference type="GO" id="GO:0070034">
    <property type="term" value="F:telomerase RNA binding"/>
    <property type="evidence" value="ECO:0007669"/>
    <property type="project" value="TreeGrafter"/>
</dbReference>
<feature type="region of interest" description="Disordered" evidence="3">
    <location>
        <begin position="354"/>
        <end position="383"/>
    </location>
</feature>
<feature type="region of interest" description="Disordered" evidence="3">
    <location>
        <begin position="209"/>
        <end position="323"/>
    </location>
</feature>
<dbReference type="SMART" id="SM00184">
    <property type="entry name" value="RING"/>
    <property type="match status" value="1"/>
</dbReference>
<dbReference type="Gene3D" id="1.25.40.10">
    <property type="entry name" value="Tetratricopeptide repeat domain"/>
    <property type="match status" value="1"/>
</dbReference>
<keyword evidence="2" id="KW-0539">Nucleus</keyword>
<dbReference type="GO" id="GO:0042162">
    <property type="term" value="F:telomeric DNA binding"/>
    <property type="evidence" value="ECO:0007669"/>
    <property type="project" value="TreeGrafter"/>
</dbReference>
<comment type="caution">
    <text evidence="5">The sequence shown here is derived from an EMBL/GenBank/DDBJ whole genome shotgun (WGS) entry which is preliminary data.</text>
</comment>
<dbReference type="SUPFAM" id="SSF48452">
    <property type="entry name" value="TPR-like"/>
    <property type="match status" value="1"/>
</dbReference>
<sequence>MDAGLQQSSMQDPGLGLPGSRAPGSIAYSIPGTDPFTQSTNQSSSQGYTSNPNEQDLFTNTYNGGSFTPDGNLLSVMSNQPSAYSALSMGNNGNFTNTGNVFDDSLSLNTTTSNQYGEIGRQWSSFPYPATAPQFTSTPSQNAYYYPQASAQSLSLNQIQPFAESYMHSVPTQIQQGMQQSQTQTQPIAASNPLPAIGLLPAPNPLMQIQQSRPYTPFPQSGVTPSGVGPQRRHQRTSSLASAPITASGTQPIRTASQHVRARSRPTATASAAHSPQPSSQIQGSQDSAVIPASTGPATRSIGNSDRQITHRQHQHAASNRSAQLRSLLRSMRAGGAQALQMYEETLIQGTRYASDLDGYGTSPPPKELDAPHESRPEPKETEEMTLNLECKICMSQLVDTVVLPCGHAILCRWCADQHIPSIQGFPKGKANCPMCREPVKQKVRPSSLLCRPLPDSARQSDLIARIDVITVNLTDWNVYTTAQEPRRFTFRAPRLNRGHWASTCFPPEPMYPCVSTCTMSDENASTSRETLPFRHRDYHDGKQLDSEPMGSPEADPGDGSPKRSRMAFLSDDGSMTSNRAHHSASVSFSHKRAGSTDVPDDYGSDAVSDPAADFSWSNTLKGRRQTRKIQQHPGSGTALSRPMSRAAAEIRAAKASPGGSESRLRYSVNSTEEFIGHDGGPSRLQQHIIRSSPVSNDERFPLTLSARQDEMGSLSRASGESTEGLGDGQESAGHLSNDQKSAGGVFAVAGGTASYAILPQPETHPITEEQLINEIRGIYAGLVMVEKKCMEIDRQQSQSKAELSNQQWQALIALHRTLLQEHHDFFLASQHPSASPVLKRLSEKYAMPARMWRYGIHAFLELLRHRLPGSLEHMLTFIYLAYSMMTLLLETVPSFEETWIECLGDLSRYRMAVEETDFREREVWAGVARYWYNKAADRNPDVGRIQHHLAVLARPDIVQQLFYYTKSLVNVHSFAGTRESIFLLFNPLLKGGPRTVHRLPEMVTAFVAAHGYMFTRDASDTFMGTCAEFLSFLEQYIGRTGPAFKMQGVYIVSCNFASVLEYGATNALLPTEFLQGPAHPASMEDIYIASHRHWTHVRELKTIEADFLASRDSKTLSQLIFYGSCLSFQTFSVILDQVGDTNIYPAFHVSLAFLWCLSRTSNSIKHVELVVPWKQVAAFLNTLIRDFTDFTLIEGSEFPISDEEKWLPEDFIVRGQIWSQNLYPSGFFNDAPTADDGRNTEPPSRDLSRMHRCLWLGVRLAMFNRWITYDASSRNFSATDFASELDTLAQQHHPFYGKGVPKRPITDVEMHDT</sequence>
<keyword evidence="6" id="KW-1185">Reference proteome</keyword>